<sequence>MTVSIGNPATEYNLIVDTGSANTVVGASKIYKVTSTSSDLSSTFEVAYEGSQVSGKLYKDSVTLSPSLAISQQIIGVATQANGIDSVDGILGLGPVDLSLGTSSNQHNIPTVVDNLFAQGTMNSNEFALSFRPCTGASVKNGYITFGGIDSGEFTGAITYTPVTQTSPASTFWGIDASVDYGAGKTSILKTTAGIVDSSTSLLLLATDAFKAYQAATGGVLDSVTGLLSVTSDQYNALQSLYFNIAGEVYELAPNAQIFPRGLNSQIGGESGKIYLIVSDLRSPSGSGLDFILGKAFLERFYVAFDTTNRRIGFATTEHTLATTN</sequence>
<feature type="active site" evidence="2">
    <location>
        <position position="17"/>
    </location>
</feature>
<dbReference type="InterPro" id="IPR034164">
    <property type="entry name" value="Pepsin-like_dom"/>
</dbReference>
<dbReference type="RefSeq" id="XP_051443336.1">
    <property type="nucleotide sequence ID" value="XM_051584447.1"/>
</dbReference>
<feature type="domain" description="Peptidase A1" evidence="3">
    <location>
        <begin position="1"/>
        <end position="315"/>
    </location>
</feature>
<evidence type="ECO:0000259" key="3">
    <source>
        <dbReference type="PROSITE" id="PS51767"/>
    </source>
</evidence>
<dbReference type="InterPro" id="IPR021109">
    <property type="entry name" value="Peptidase_aspartic_dom_sf"/>
</dbReference>
<evidence type="ECO:0000256" key="2">
    <source>
        <dbReference type="PIRSR" id="PIRSR601461-1"/>
    </source>
</evidence>
<dbReference type="GO" id="GO:0004190">
    <property type="term" value="F:aspartic-type endopeptidase activity"/>
    <property type="evidence" value="ECO:0007669"/>
    <property type="project" value="InterPro"/>
</dbReference>
<reference evidence="4" key="1">
    <citation type="submission" date="2021-06" db="EMBL/GenBank/DDBJ databases">
        <authorList>
            <consortium name="DOE Joint Genome Institute"/>
            <person name="Mondo S.J."/>
            <person name="Amses K.R."/>
            <person name="Simmons D.R."/>
            <person name="Longcore J.E."/>
            <person name="Seto K."/>
            <person name="Alves G.H."/>
            <person name="Bonds A.E."/>
            <person name="Quandt C.A."/>
            <person name="Davis W.J."/>
            <person name="Chang Y."/>
            <person name="Letcher P.M."/>
            <person name="Powell M.J."/>
            <person name="Kuo A."/>
            <person name="Labutti K."/>
            <person name="Pangilinan J."/>
            <person name="Andreopoulos W."/>
            <person name="Tritt A."/>
            <person name="Riley R."/>
            <person name="Hundley H."/>
            <person name="Johnson J."/>
            <person name="Lipzen A."/>
            <person name="Barry K."/>
            <person name="Berbee M.L."/>
            <person name="Buchler N.E."/>
            <person name="Grigoriev I.V."/>
            <person name="Spatafora J.W."/>
            <person name="Stajich J.E."/>
            <person name="James T.Y."/>
        </authorList>
    </citation>
    <scope>NUCLEOTIDE SEQUENCE</scope>
    <source>
        <strain evidence="4">AG</strain>
    </source>
</reference>
<comment type="similarity">
    <text evidence="1">Belongs to the peptidase A1 family.</text>
</comment>
<protein>
    <recommendedName>
        <fullName evidence="3">Peptidase A1 domain-containing protein</fullName>
    </recommendedName>
</protein>
<dbReference type="PANTHER" id="PTHR47966">
    <property type="entry name" value="BETA-SITE APP-CLEAVING ENZYME, ISOFORM A-RELATED"/>
    <property type="match status" value="1"/>
</dbReference>
<keyword evidence="5" id="KW-1185">Reference proteome</keyword>
<reference evidence="4" key="2">
    <citation type="journal article" date="2022" name="Proc. Natl. Acad. Sci. U.S.A.">
        <title>Diploid-dominant life cycles characterize the early evolution of Fungi.</title>
        <authorList>
            <person name="Amses K.R."/>
            <person name="Simmons D.R."/>
            <person name="Longcore J.E."/>
            <person name="Mondo S.J."/>
            <person name="Seto K."/>
            <person name="Jeronimo G.H."/>
            <person name="Bonds A.E."/>
            <person name="Quandt C.A."/>
            <person name="Davis W.J."/>
            <person name="Chang Y."/>
            <person name="Federici B.A."/>
            <person name="Kuo A."/>
            <person name="LaButti K."/>
            <person name="Pangilinan J."/>
            <person name="Andreopoulos W."/>
            <person name="Tritt A."/>
            <person name="Riley R."/>
            <person name="Hundley H."/>
            <person name="Johnson J."/>
            <person name="Lipzen A."/>
            <person name="Barry K."/>
            <person name="Lang B.F."/>
            <person name="Cuomo C.A."/>
            <person name="Buchler N.E."/>
            <person name="Grigoriev I.V."/>
            <person name="Spatafora J.W."/>
            <person name="Stajich J.E."/>
            <person name="James T.Y."/>
        </authorList>
    </citation>
    <scope>NUCLEOTIDE SEQUENCE</scope>
    <source>
        <strain evidence="4">AG</strain>
    </source>
</reference>
<name>A0AAD5E7G7_UMBRA</name>
<dbReference type="AlphaFoldDB" id="A0AAD5E7G7"/>
<accession>A0AAD5E7G7</accession>
<dbReference type="Proteomes" id="UP001206595">
    <property type="component" value="Unassembled WGS sequence"/>
</dbReference>
<dbReference type="Gene3D" id="2.40.70.10">
    <property type="entry name" value="Acid Proteases"/>
    <property type="match status" value="2"/>
</dbReference>
<dbReference type="InterPro" id="IPR001461">
    <property type="entry name" value="Aspartic_peptidase_A1"/>
</dbReference>
<feature type="active site" evidence="2">
    <location>
        <position position="197"/>
    </location>
</feature>
<dbReference type="CDD" id="cd05471">
    <property type="entry name" value="pepsin_like"/>
    <property type="match status" value="1"/>
</dbReference>
<dbReference type="EMBL" id="MU620930">
    <property type="protein sequence ID" value="KAI8578332.1"/>
    <property type="molecule type" value="Genomic_DNA"/>
</dbReference>
<evidence type="ECO:0000313" key="4">
    <source>
        <dbReference type="EMBL" id="KAI8578332.1"/>
    </source>
</evidence>
<dbReference type="GeneID" id="75909797"/>
<comment type="caution">
    <text evidence="4">The sequence shown here is derived from an EMBL/GenBank/DDBJ whole genome shotgun (WGS) entry which is preliminary data.</text>
</comment>
<evidence type="ECO:0000313" key="5">
    <source>
        <dbReference type="Proteomes" id="UP001206595"/>
    </source>
</evidence>
<proteinExistence type="inferred from homology"/>
<dbReference type="GO" id="GO:0006508">
    <property type="term" value="P:proteolysis"/>
    <property type="evidence" value="ECO:0007669"/>
    <property type="project" value="InterPro"/>
</dbReference>
<dbReference type="PRINTS" id="PR00792">
    <property type="entry name" value="PEPSIN"/>
</dbReference>
<dbReference type="PANTHER" id="PTHR47966:SF51">
    <property type="entry name" value="BETA-SITE APP-CLEAVING ENZYME, ISOFORM A-RELATED"/>
    <property type="match status" value="1"/>
</dbReference>
<dbReference type="PROSITE" id="PS51767">
    <property type="entry name" value="PEPTIDASE_A1"/>
    <property type="match status" value="1"/>
</dbReference>
<dbReference type="Pfam" id="PF00026">
    <property type="entry name" value="Asp"/>
    <property type="match status" value="1"/>
</dbReference>
<dbReference type="SUPFAM" id="SSF50630">
    <property type="entry name" value="Acid proteases"/>
    <property type="match status" value="1"/>
</dbReference>
<evidence type="ECO:0000256" key="1">
    <source>
        <dbReference type="ARBA" id="ARBA00007447"/>
    </source>
</evidence>
<dbReference type="InterPro" id="IPR033121">
    <property type="entry name" value="PEPTIDASE_A1"/>
</dbReference>
<gene>
    <name evidence="4" type="ORF">K450DRAFT_189940</name>
</gene>
<organism evidence="4 5">
    <name type="scientific">Umbelopsis ramanniana AG</name>
    <dbReference type="NCBI Taxonomy" id="1314678"/>
    <lineage>
        <taxon>Eukaryota</taxon>
        <taxon>Fungi</taxon>
        <taxon>Fungi incertae sedis</taxon>
        <taxon>Mucoromycota</taxon>
        <taxon>Mucoromycotina</taxon>
        <taxon>Umbelopsidomycetes</taxon>
        <taxon>Umbelopsidales</taxon>
        <taxon>Umbelopsidaceae</taxon>
        <taxon>Umbelopsis</taxon>
    </lineage>
</organism>